<feature type="domain" description="Acyl-CoA dehydrogenase/oxidase N-terminal" evidence="7">
    <location>
        <begin position="12"/>
        <end position="97"/>
    </location>
</feature>
<name>A0ABV9PPX5_9ACTN</name>
<comment type="similarity">
    <text evidence="2">Belongs to the acyl-CoA dehydrogenase family.</text>
</comment>
<evidence type="ECO:0000256" key="2">
    <source>
        <dbReference type="ARBA" id="ARBA00009347"/>
    </source>
</evidence>
<evidence type="ECO:0000259" key="7">
    <source>
        <dbReference type="Pfam" id="PF02771"/>
    </source>
</evidence>
<keyword evidence="5" id="KW-0560">Oxidoreductase</keyword>
<dbReference type="InterPro" id="IPR037069">
    <property type="entry name" value="AcylCoA_DH/ox_N_sf"/>
</dbReference>
<comment type="cofactor">
    <cofactor evidence="1">
        <name>FAD</name>
        <dbReference type="ChEBI" id="CHEBI:57692"/>
    </cofactor>
</comment>
<evidence type="ECO:0000313" key="8">
    <source>
        <dbReference type="EMBL" id="MFC4754305.1"/>
    </source>
</evidence>
<dbReference type="InterPro" id="IPR009075">
    <property type="entry name" value="AcylCo_DH/oxidase_C"/>
</dbReference>
<dbReference type="PANTHER" id="PTHR43884:SF20">
    <property type="entry name" value="ACYL-COA DEHYDROGENASE FADE28"/>
    <property type="match status" value="1"/>
</dbReference>
<keyword evidence="3" id="KW-0285">Flavoprotein</keyword>
<evidence type="ECO:0000256" key="1">
    <source>
        <dbReference type="ARBA" id="ARBA00001974"/>
    </source>
</evidence>
<accession>A0ABV9PPX5</accession>
<gene>
    <name evidence="8" type="ORF">ACFO7U_05870</name>
</gene>
<evidence type="ECO:0000256" key="4">
    <source>
        <dbReference type="ARBA" id="ARBA00022827"/>
    </source>
</evidence>
<dbReference type="SUPFAM" id="SSF56645">
    <property type="entry name" value="Acyl-CoA dehydrogenase NM domain-like"/>
    <property type="match status" value="1"/>
</dbReference>
<feature type="domain" description="Acyl-CoA dehydrogenase/oxidase C-terminal" evidence="6">
    <location>
        <begin position="183"/>
        <end position="325"/>
    </location>
</feature>
<protein>
    <submittedName>
        <fullName evidence="8">Acyl-CoA dehydrogenase</fullName>
    </submittedName>
</protein>
<dbReference type="Pfam" id="PF00441">
    <property type="entry name" value="Acyl-CoA_dh_1"/>
    <property type="match status" value="1"/>
</dbReference>
<dbReference type="Proteomes" id="UP001595836">
    <property type="component" value="Unassembled WGS sequence"/>
</dbReference>
<sequence length="330" mass="33851">MDFALDPDITDFAASIDSLLAKSDMPSVIRAWAAGDSAPGTAVWGRVAGTGAAALLVPEEAGGAGATAVEAVTALEVLGRHAVPGPVVESVMVAPRIAAALGGDSEFGDVAGGLAGGALASVAAPGVSPFAPDAHAAQYLWVVDDDEVFTGTADESRRSVDRARTVTTPSRGGRVAAHSTADLINHGAIGTAAQLMGLGQAMLTMSVDYAKQRKQYGKLIGEYQGLKHQLADVAIALEMARPLLWAGALAIAENPGDPEAAVRDVSAARVAVADAAYLSARTALQVHGAIGYTLEHDLGLWLTKTRALQTAWGTQSYHRGRVLDSLEAAR</sequence>
<proteinExistence type="inferred from homology"/>
<reference evidence="9" key="1">
    <citation type="journal article" date="2019" name="Int. J. Syst. Evol. Microbiol.">
        <title>The Global Catalogue of Microorganisms (GCM) 10K type strain sequencing project: providing services to taxonomists for standard genome sequencing and annotation.</title>
        <authorList>
            <consortium name="The Broad Institute Genomics Platform"/>
            <consortium name="The Broad Institute Genome Sequencing Center for Infectious Disease"/>
            <person name="Wu L."/>
            <person name="Ma J."/>
        </authorList>
    </citation>
    <scope>NUCLEOTIDE SEQUENCE [LARGE SCALE GENOMIC DNA]</scope>
    <source>
        <strain evidence="9">JCM 11882</strain>
    </source>
</reference>
<dbReference type="Pfam" id="PF02771">
    <property type="entry name" value="Acyl-CoA_dh_N"/>
    <property type="match status" value="1"/>
</dbReference>
<organism evidence="8 9">
    <name type="scientific">Dietzia aurantiaca</name>
    <dbReference type="NCBI Taxonomy" id="983873"/>
    <lineage>
        <taxon>Bacteria</taxon>
        <taxon>Bacillati</taxon>
        <taxon>Actinomycetota</taxon>
        <taxon>Actinomycetes</taxon>
        <taxon>Mycobacteriales</taxon>
        <taxon>Dietziaceae</taxon>
        <taxon>Dietzia</taxon>
    </lineage>
</organism>
<comment type="caution">
    <text evidence="8">The sequence shown here is derived from an EMBL/GenBank/DDBJ whole genome shotgun (WGS) entry which is preliminary data.</text>
</comment>
<evidence type="ECO:0000256" key="3">
    <source>
        <dbReference type="ARBA" id="ARBA00022630"/>
    </source>
</evidence>
<dbReference type="EMBL" id="JBHSHP010000017">
    <property type="protein sequence ID" value="MFC4754305.1"/>
    <property type="molecule type" value="Genomic_DNA"/>
</dbReference>
<evidence type="ECO:0000259" key="6">
    <source>
        <dbReference type="Pfam" id="PF00441"/>
    </source>
</evidence>
<keyword evidence="4" id="KW-0274">FAD</keyword>
<keyword evidence="9" id="KW-1185">Reference proteome</keyword>
<dbReference type="InterPro" id="IPR009100">
    <property type="entry name" value="AcylCoA_DH/oxidase_NM_dom_sf"/>
</dbReference>
<dbReference type="SUPFAM" id="SSF47203">
    <property type="entry name" value="Acyl-CoA dehydrogenase C-terminal domain-like"/>
    <property type="match status" value="1"/>
</dbReference>
<dbReference type="RefSeq" id="WP_344991496.1">
    <property type="nucleotide sequence ID" value="NZ_BAABCD010000016.1"/>
</dbReference>
<evidence type="ECO:0000256" key="5">
    <source>
        <dbReference type="ARBA" id="ARBA00023002"/>
    </source>
</evidence>
<dbReference type="PANTHER" id="PTHR43884">
    <property type="entry name" value="ACYL-COA DEHYDROGENASE"/>
    <property type="match status" value="1"/>
</dbReference>
<evidence type="ECO:0000313" key="9">
    <source>
        <dbReference type="Proteomes" id="UP001595836"/>
    </source>
</evidence>
<dbReference type="Gene3D" id="1.20.140.10">
    <property type="entry name" value="Butyryl-CoA Dehydrogenase, subunit A, domain 3"/>
    <property type="match status" value="1"/>
</dbReference>
<dbReference type="InterPro" id="IPR036250">
    <property type="entry name" value="AcylCo_DH-like_C"/>
</dbReference>
<dbReference type="InterPro" id="IPR013786">
    <property type="entry name" value="AcylCoA_DH/ox_N"/>
</dbReference>
<dbReference type="Gene3D" id="1.10.540.10">
    <property type="entry name" value="Acyl-CoA dehydrogenase/oxidase, N-terminal domain"/>
    <property type="match status" value="1"/>
</dbReference>